<dbReference type="Pfam" id="PF01488">
    <property type="entry name" value="Shikimate_DH"/>
    <property type="match status" value="1"/>
</dbReference>
<evidence type="ECO:0000259" key="9">
    <source>
        <dbReference type="Pfam" id="PF01488"/>
    </source>
</evidence>
<dbReference type="Gene3D" id="3.40.50.10860">
    <property type="entry name" value="Leucine Dehydrogenase, chain A, domain 1"/>
    <property type="match status" value="1"/>
</dbReference>
<name>A0ABW5S4Z9_9BACL</name>
<evidence type="ECO:0000259" key="10">
    <source>
        <dbReference type="Pfam" id="PF08501"/>
    </source>
</evidence>
<dbReference type="Gene3D" id="3.40.50.720">
    <property type="entry name" value="NAD(P)-binding Rossmann-like Domain"/>
    <property type="match status" value="1"/>
</dbReference>
<feature type="binding site" evidence="8">
    <location>
        <position position="220"/>
    </location>
    <ligand>
        <name>NADP(+)</name>
        <dbReference type="ChEBI" id="CHEBI:58349"/>
    </ligand>
</feature>
<dbReference type="EC" id="1.1.1.25" evidence="2 8"/>
<organism evidence="12 13">
    <name type="scientific">Sporolactobacillus shoreicorticis</name>
    <dbReference type="NCBI Taxonomy" id="1923877"/>
    <lineage>
        <taxon>Bacteria</taxon>
        <taxon>Bacillati</taxon>
        <taxon>Bacillota</taxon>
        <taxon>Bacilli</taxon>
        <taxon>Bacillales</taxon>
        <taxon>Sporolactobacillaceae</taxon>
        <taxon>Sporolactobacillus</taxon>
    </lineage>
</organism>
<dbReference type="InterPro" id="IPR013708">
    <property type="entry name" value="Shikimate_DH-bd_N"/>
</dbReference>
<dbReference type="InterPro" id="IPR011342">
    <property type="entry name" value="Shikimate_DH"/>
</dbReference>
<keyword evidence="5 8" id="KW-0560">Oxidoreductase</keyword>
<feature type="binding site" evidence="8">
    <location>
        <position position="222"/>
    </location>
    <ligand>
        <name>shikimate</name>
        <dbReference type="ChEBI" id="CHEBI:36208"/>
    </ligand>
</feature>
<feature type="domain" description="Quinate/shikimate 5-dehydrogenase/glutamyl-tRNA reductase" evidence="9">
    <location>
        <begin position="114"/>
        <end position="219"/>
    </location>
</feature>
<protein>
    <recommendedName>
        <fullName evidence="2 8">Shikimate dehydrogenase (NADP(+))</fullName>
        <shortName evidence="8">SDH</shortName>
        <ecNumber evidence="2 8">1.1.1.25</ecNumber>
    </recommendedName>
</protein>
<dbReference type="SUPFAM" id="SSF53223">
    <property type="entry name" value="Aminoacid dehydrogenase-like, N-terminal domain"/>
    <property type="match status" value="1"/>
</dbReference>
<evidence type="ECO:0000259" key="11">
    <source>
        <dbReference type="Pfam" id="PF18317"/>
    </source>
</evidence>
<dbReference type="InterPro" id="IPR036291">
    <property type="entry name" value="NAD(P)-bd_dom_sf"/>
</dbReference>
<evidence type="ECO:0000256" key="1">
    <source>
        <dbReference type="ARBA" id="ARBA00004871"/>
    </source>
</evidence>
<accession>A0ABW5S4Z9</accession>
<feature type="domain" description="SDH C-terminal" evidence="11">
    <location>
        <begin position="243"/>
        <end position="272"/>
    </location>
</feature>
<dbReference type="InterPro" id="IPR006151">
    <property type="entry name" value="Shikm_DH/Glu-tRNA_Rdtase"/>
</dbReference>
<feature type="binding site" evidence="8">
    <location>
        <position position="243"/>
    </location>
    <ligand>
        <name>NADP(+)</name>
        <dbReference type="ChEBI" id="CHEBI:58349"/>
    </ligand>
</feature>
<keyword evidence="4 8" id="KW-0521">NADP</keyword>
<dbReference type="Pfam" id="PF08501">
    <property type="entry name" value="Shikimate_dh_N"/>
    <property type="match status" value="1"/>
</dbReference>
<keyword evidence="3 8" id="KW-0028">Amino-acid biosynthesis</keyword>
<dbReference type="Proteomes" id="UP001597399">
    <property type="component" value="Unassembled WGS sequence"/>
</dbReference>
<dbReference type="SUPFAM" id="SSF51735">
    <property type="entry name" value="NAD(P)-binding Rossmann-fold domains"/>
    <property type="match status" value="1"/>
</dbReference>
<feature type="active site" description="Proton acceptor" evidence="8">
    <location>
        <position position="66"/>
    </location>
</feature>
<keyword evidence="6 8" id="KW-0057">Aromatic amino acid biosynthesis</keyword>
<comment type="subunit">
    <text evidence="8">Homodimer.</text>
</comment>
<dbReference type="InterPro" id="IPR022893">
    <property type="entry name" value="Shikimate_DH_fam"/>
</dbReference>
<sequence>MDDLYGLIGAPVAHSLSPAMHNYWFKQYGISAQYRTYLVDRQHLNHAVSRLKESGIKGFNVTYPLKTEILPLLDSVDETAQEIGAVNTVVCSNGRLIGYNTDGAGFLEGLKQHFPELTGKYPSILIIGAGGAARSVALTLARVIGTRVDIANRTFEKAVKLSTACRMYAQSEPLTFRQAEVQLDRYKMVINTTPIGFDIQEKSAFIHLYGARTDTLFADLIYQPRRTVFLKEAEQRGYFVMNGLPMLVYQGALAFAKWNGFVPDTRKMEEHLIHMYLD</sequence>
<dbReference type="NCBIfam" id="TIGR00507">
    <property type="entry name" value="aroE"/>
    <property type="match status" value="1"/>
</dbReference>
<feature type="binding site" evidence="8">
    <location>
        <position position="102"/>
    </location>
    <ligand>
        <name>shikimate</name>
        <dbReference type="ChEBI" id="CHEBI:36208"/>
    </ligand>
</feature>
<gene>
    <name evidence="8 12" type="primary">aroE</name>
    <name evidence="12" type="ORF">ACFSUE_12905</name>
</gene>
<proteinExistence type="inferred from homology"/>
<feature type="binding site" evidence="8">
    <location>
        <begin position="152"/>
        <end position="157"/>
    </location>
    <ligand>
        <name>NADP(+)</name>
        <dbReference type="ChEBI" id="CHEBI:58349"/>
    </ligand>
</feature>
<feature type="binding site" evidence="8">
    <location>
        <position position="87"/>
    </location>
    <ligand>
        <name>shikimate</name>
        <dbReference type="ChEBI" id="CHEBI:36208"/>
    </ligand>
</feature>
<dbReference type="GO" id="GO:0004764">
    <property type="term" value="F:shikimate 3-dehydrogenase (NADP+) activity"/>
    <property type="evidence" value="ECO:0007669"/>
    <property type="project" value="UniProtKB-EC"/>
</dbReference>
<dbReference type="Pfam" id="PF18317">
    <property type="entry name" value="SDH_C"/>
    <property type="match status" value="1"/>
</dbReference>
<comment type="function">
    <text evidence="8">Involved in the biosynthesis of the chorismate, which leads to the biosynthesis of aromatic amino acids. Catalyzes the reversible NADPH linked reduction of 3-dehydroshikimate (DHSA) to yield shikimate (SA).</text>
</comment>
<comment type="caution">
    <text evidence="12">The sequence shown here is derived from an EMBL/GenBank/DDBJ whole genome shotgun (WGS) entry which is preliminary data.</text>
</comment>
<dbReference type="InterPro" id="IPR046346">
    <property type="entry name" value="Aminoacid_DH-like_N_sf"/>
</dbReference>
<evidence type="ECO:0000256" key="3">
    <source>
        <dbReference type="ARBA" id="ARBA00022605"/>
    </source>
</evidence>
<feature type="binding site" evidence="8">
    <location>
        <position position="62"/>
    </location>
    <ligand>
        <name>shikimate</name>
        <dbReference type="ChEBI" id="CHEBI:36208"/>
    </ligand>
</feature>
<feature type="domain" description="Shikimate dehydrogenase substrate binding N-terminal" evidence="10">
    <location>
        <begin position="7"/>
        <end position="89"/>
    </location>
</feature>
<evidence type="ECO:0000256" key="7">
    <source>
        <dbReference type="ARBA" id="ARBA00049442"/>
    </source>
</evidence>
<keyword evidence="13" id="KW-1185">Reference proteome</keyword>
<dbReference type="RefSeq" id="WP_253062205.1">
    <property type="nucleotide sequence ID" value="NZ_JAMXWM010000012.1"/>
</dbReference>
<dbReference type="EMBL" id="JBHUMQ010000027">
    <property type="protein sequence ID" value="MFD2694515.1"/>
    <property type="molecule type" value="Genomic_DNA"/>
</dbReference>
<dbReference type="InterPro" id="IPR041121">
    <property type="entry name" value="SDH_C"/>
</dbReference>
<evidence type="ECO:0000256" key="8">
    <source>
        <dbReference type="HAMAP-Rule" id="MF_00222"/>
    </source>
</evidence>
<evidence type="ECO:0000313" key="12">
    <source>
        <dbReference type="EMBL" id="MFD2694515.1"/>
    </source>
</evidence>
<feature type="binding site" evidence="8">
    <location>
        <position position="78"/>
    </location>
    <ligand>
        <name>NADP(+)</name>
        <dbReference type="ChEBI" id="CHEBI:58349"/>
    </ligand>
</feature>
<feature type="binding site" evidence="8">
    <location>
        <position position="250"/>
    </location>
    <ligand>
        <name>shikimate</name>
        <dbReference type="ChEBI" id="CHEBI:36208"/>
    </ligand>
</feature>
<comment type="similarity">
    <text evidence="8">Belongs to the shikimate dehydrogenase family.</text>
</comment>
<evidence type="ECO:0000313" key="13">
    <source>
        <dbReference type="Proteomes" id="UP001597399"/>
    </source>
</evidence>
<dbReference type="HAMAP" id="MF_00222">
    <property type="entry name" value="Shikimate_DH_AroE"/>
    <property type="match status" value="1"/>
</dbReference>
<evidence type="ECO:0000256" key="5">
    <source>
        <dbReference type="ARBA" id="ARBA00023002"/>
    </source>
</evidence>
<reference evidence="13" key="1">
    <citation type="journal article" date="2019" name="Int. J. Syst. Evol. Microbiol.">
        <title>The Global Catalogue of Microorganisms (GCM) 10K type strain sequencing project: providing services to taxonomists for standard genome sequencing and annotation.</title>
        <authorList>
            <consortium name="The Broad Institute Genomics Platform"/>
            <consortium name="The Broad Institute Genome Sequencing Center for Infectious Disease"/>
            <person name="Wu L."/>
            <person name="Ma J."/>
        </authorList>
    </citation>
    <scope>NUCLEOTIDE SEQUENCE [LARGE SCALE GENOMIC DNA]</scope>
    <source>
        <strain evidence="13">TISTR 2466</strain>
    </source>
</reference>
<dbReference type="CDD" id="cd01065">
    <property type="entry name" value="NAD_bind_Shikimate_DH"/>
    <property type="match status" value="1"/>
</dbReference>
<comment type="catalytic activity">
    <reaction evidence="7 8">
        <text>shikimate + NADP(+) = 3-dehydroshikimate + NADPH + H(+)</text>
        <dbReference type="Rhea" id="RHEA:17737"/>
        <dbReference type="ChEBI" id="CHEBI:15378"/>
        <dbReference type="ChEBI" id="CHEBI:16630"/>
        <dbReference type="ChEBI" id="CHEBI:36208"/>
        <dbReference type="ChEBI" id="CHEBI:57783"/>
        <dbReference type="ChEBI" id="CHEBI:58349"/>
        <dbReference type="EC" id="1.1.1.25"/>
    </reaction>
</comment>
<feature type="binding site" evidence="8">
    <location>
        <begin position="15"/>
        <end position="17"/>
    </location>
    <ligand>
        <name>shikimate</name>
        <dbReference type="ChEBI" id="CHEBI:36208"/>
    </ligand>
</feature>
<evidence type="ECO:0000256" key="4">
    <source>
        <dbReference type="ARBA" id="ARBA00022857"/>
    </source>
</evidence>
<dbReference type="PANTHER" id="PTHR21089">
    <property type="entry name" value="SHIKIMATE DEHYDROGENASE"/>
    <property type="match status" value="1"/>
</dbReference>
<dbReference type="PANTHER" id="PTHR21089:SF1">
    <property type="entry name" value="BIFUNCTIONAL 3-DEHYDROQUINATE DEHYDRATASE_SHIKIMATE DEHYDROGENASE, CHLOROPLASTIC"/>
    <property type="match status" value="1"/>
</dbReference>
<comment type="pathway">
    <text evidence="1 8">Metabolic intermediate biosynthesis; chorismate biosynthesis; chorismate from D-erythrose 4-phosphate and phosphoenolpyruvate: step 4/7.</text>
</comment>
<feature type="binding site" evidence="8">
    <location>
        <begin position="128"/>
        <end position="132"/>
    </location>
    <ligand>
        <name>NADP(+)</name>
        <dbReference type="ChEBI" id="CHEBI:58349"/>
    </ligand>
</feature>
<evidence type="ECO:0000256" key="2">
    <source>
        <dbReference type="ARBA" id="ARBA00012962"/>
    </source>
</evidence>
<evidence type="ECO:0000256" key="6">
    <source>
        <dbReference type="ARBA" id="ARBA00023141"/>
    </source>
</evidence>